<dbReference type="InterPro" id="IPR013216">
    <property type="entry name" value="Methyltransf_11"/>
</dbReference>
<gene>
    <name evidence="2" type="ORF">AMQ74_00791</name>
</gene>
<evidence type="ECO:0000313" key="3">
    <source>
        <dbReference type="Proteomes" id="UP000075578"/>
    </source>
</evidence>
<accession>A0A150J4Y0</accession>
<dbReference type="InterPro" id="IPR029063">
    <property type="entry name" value="SAM-dependent_MTases_sf"/>
</dbReference>
<organism evidence="2 3">
    <name type="scientific">Candidatus Methanofastidiosum methylothiophilum</name>
    <dbReference type="NCBI Taxonomy" id="1705564"/>
    <lineage>
        <taxon>Archaea</taxon>
        <taxon>Methanobacteriati</taxon>
        <taxon>Methanobacteriota</taxon>
        <taxon>Stenosarchaea group</taxon>
        <taxon>Candidatus Methanofastidiosia</taxon>
        <taxon>Candidatus Methanofastidiosales</taxon>
        <taxon>Candidatus Methanofastidiosaceae</taxon>
        <taxon>Candidatus Methanofastidiosum</taxon>
    </lineage>
</organism>
<name>A0A150J4Y0_9EURY</name>
<comment type="caution">
    <text evidence="2">The sequence shown here is derived from an EMBL/GenBank/DDBJ whole genome shotgun (WGS) entry which is preliminary data.</text>
</comment>
<reference evidence="2 3" key="1">
    <citation type="journal article" date="2016" name="ISME J.">
        <title>Chasing the elusive Euryarchaeota class WSA2: genomes reveal a uniquely fastidious methyl-reducing methanogen.</title>
        <authorList>
            <person name="Nobu M.K."/>
            <person name="Narihiro T."/>
            <person name="Kuroda K."/>
            <person name="Mei R."/>
            <person name="Liu W.T."/>
        </authorList>
    </citation>
    <scope>NUCLEOTIDE SEQUENCE [LARGE SCALE GENOMIC DNA]</scope>
    <source>
        <strain evidence="2">U1lsi0528_Bin089</strain>
    </source>
</reference>
<dbReference type="GO" id="GO:0008757">
    <property type="term" value="F:S-adenosylmethionine-dependent methyltransferase activity"/>
    <property type="evidence" value="ECO:0007669"/>
    <property type="project" value="InterPro"/>
</dbReference>
<dbReference type="SUPFAM" id="SSF53335">
    <property type="entry name" value="S-adenosyl-L-methionine-dependent methyltransferases"/>
    <property type="match status" value="1"/>
</dbReference>
<evidence type="ECO:0000259" key="1">
    <source>
        <dbReference type="Pfam" id="PF08241"/>
    </source>
</evidence>
<dbReference type="Gene3D" id="3.40.50.150">
    <property type="entry name" value="Vaccinia Virus protein VP39"/>
    <property type="match status" value="1"/>
</dbReference>
<proteinExistence type="predicted"/>
<protein>
    <recommendedName>
        <fullName evidence="1">Methyltransferase type 11 domain-containing protein</fullName>
    </recommendedName>
</protein>
<dbReference type="Pfam" id="PF08241">
    <property type="entry name" value="Methyltransf_11"/>
    <property type="match status" value="1"/>
</dbReference>
<evidence type="ECO:0000313" key="2">
    <source>
        <dbReference type="EMBL" id="KYC52297.1"/>
    </source>
</evidence>
<sequence>MEYFQKNRLLKKIAYKFARQRAEQIFILIEEFLNKKEIILDIGCGSCNIVEILNQNNYNVVSLDIKNLSIIDEIKPILYNGTNMPFKENAFDLSIILTVLHHTDRQDEVIKEAMRVTKKRILIIEDIYNNIIDKLVTQIVDSLINLEIRGHPHSNRNDQEWKDYFKNLGLKISKTKYPNRYLVFKPVIYELEKY</sequence>
<dbReference type="EMBL" id="LNGD01000035">
    <property type="protein sequence ID" value="KYC52297.1"/>
    <property type="molecule type" value="Genomic_DNA"/>
</dbReference>
<dbReference type="Proteomes" id="UP000075578">
    <property type="component" value="Unassembled WGS sequence"/>
</dbReference>
<dbReference type="AlphaFoldDB" id="A0A150J4Y0"/>
<feature type="domain" description="Methyltransferase type 11" evidence="1">
    <location>
        <begin position="40"/>
        <end position="119"/>
    </location>
</feature>